<reference evidence="2 3" key="2">
    <citation type="journal article" date="2012" name="PLoS Pathog.">
        <title>Diverse lifestyles and strategies of plant pathogenesis encoded in the genomes of eighteen Dothideomycetes fungi.</title>
        <authorList>
            <person name="Ohm R.A."/>
            <person name="Feau N."/>
            <person name="Henrissat B."/>
            <person name="Schoch C.L."/>
            <person name="Horwitz B.A."/>
            <person name="Barry K.W."/>
            <person name="Condon B.J."/>
            <person name="Copeland A.C."/>
            <person name="Dhillon B."/>
            <person name="Glaser F."/>
            <person name="Hesse C.N."/>
            <person name="Kosti I."/>
            <person name="LaButti K."/>
            <person name="Lindquist E.A."/>
            <person name="Lucas S."/>
            <person name="Salamov A.A."/>
            <person name="Bradshaw R.E."/>
            <person name="Ciuffetti L."/>
            <person name="Hamelin R.C."/>
            <person name="Kema G.H.J."/>
            <person name="Lawrence C."/>
            <person name="Scott J.A."/>
            <person name="Spatafora J.W."/>
            <person name="Turgeon B.G."/>
            <person name="de Wit P.J.G.M."/>
            <person name="Zhong S."/>
            <person name="Goodwin S.B."/>
            <person name="Grigoriev I.V."/>
        </authorList>
    </citation>
    <scope>NUCLEOTIDE SEQUENCE [LARGE SCALE GENOMIC DNA]</scope>
    <source>
        <strain evidence="3">NZE10 / CBS 128990</strain>
    </source>
</reference>
<gene>
    <name evidence="2" type="ORF">DOTSEDRAFT_135895</name>
</gene>
<dbReference type="OMA" id="RIMLGEC"/>
<accession>N1PIU6</accession>
<evidence type="ECO:0000313" key="3">
    <source>
        <dbReference type="Proteomes" id="UP000016933"/>
    </source>
</evidence>
<feature type="domain" description="Carboxylesterase type B" evidence="1">
    <location>
        <begin position="12"/>
        <end position="442"/>
    </location>
</feature>
<dbReference type="PROSITE" id="PS00941">
    <property type="entry name" value="CARBOXYLESTERASE_B_2"/>
    <property type="match status" value="1"/>
</dbReference>
<dbReference type="EMBL" id="KB446542">
    <property type="protein sequence ID" value="EME41475.1"/>
    <property type="molecule type" value="Genomic_DNA"/>
</dbReference>
<dbReference type="Proteomes" id="UP000016933">
    <property type="component" value="Unassembled WGS sequence"/>
</dbReference>
<proteinExistence type="predicted"/>
<dbReference type="InterPro" id="IPR029058">
    <property type="entry name" value="AB_hydrolase_fold"/>
</dbReference>
<dbReference type="Pfam" id="PF00135">
    <property type="entry name" value="COesterase"/>
    <property type="match status" value="1"/>
</dbReference>
<keyword evidence="3" id="KW-1185">Reference proteome</keyword>
<evidence type="ECO:0000313" key="2">
    <source>
        <dbReference type="EMBL" id="EME41475.1"/>
    </source>
</evidence>
<dbReference type="SUPFAM" id="SSF53474">
    <property type="entry name" value="alpha/beta-Hydrolases"/>
    <property type="match status" value="1"/>
</dbReference>
<dbReference type="InterPro" id="IPR019819">
    <property type="entry name" value="Carboxylesterase_B_CS"/>
</dbReference>
<dbReference type="PANTHER" id="PTHR43142:SF8">
    <property type="entry name" value="CARBOXYLIC ESTER HYDROLASE"/>
    <property type="match status" value="1"/>
</dbReference>
<dbReference type="AlphaFoldDB" id="N1PIU6"/>
<protein>
    <recommendedName>
        <fullName evidence="1">Carboxylesterase type B domain-containing protein</fullName>
    </recommendedName>
</protein>
<dbReference type="eggNOG" id="KOG1516">
    <property type="taxonomic scope" value="Eukaryota"/>
</dbReference>
<sequence length="579" mass="65189">MTIKDTAQKPYVLRTARGSLIGTEVADAETNRPLFRRYTRIRYAVPPVREGRWRKPEPLPPDWLFSDGNNRPRDYRGIGSICPQIVPKVDLGSYFGPPATENDMDEDCLFINVWVPAGGEGPVDGWPVQFQIIADDFQNSPGLNHRFVDPIDIFREHHKDNPRIIVFAQYRCGIFGFLASEELVRGDDVIKSDPFAAPGNFGLWDIRMAVQWTYSNIHLFGGNPECISVGGFGAATAFQLHYDAFEPFSKPVIRRAFLFSGAVGMQPVFVQSSKPRAQFAEICRRVNIDDDLPSEDRVKLLRGVSSHKLLAVVRMMQTTFDPVTDGPGGFIPAQLMASIWNGELGRRLKTRNVQVLIGDTSNVDACYSFMDERTGLMSPVAPAMASRKSLVSRLSITFPENLAEALVVRYESPYNNDWPWLYSKIMADVQCHAIVRGFAQSLFHGGMTSQDVLRYHIAWRFKGTGSHINPMSGTSNTLDMPIWWYGGWSAGFSRRERQDVTNFARPFARFLRGDISAMCGWGTEAQTDVRMLAADGSVLITEDPLKGRMRDLWELMKDAQVRRESGGMRSRYNGTPGFW</sequence>
<dbReference type="STRING" id="675120.N1PIU6"/>
<dbReference type="HOGENOM" id="CLU_006586_17_1_1"/>
<evidence type="ECO:0000259" key="1">
    <source>
        <dbReference type="Pfam" id="PF00135"/>
    </source>
</evidence>
<dbReference type="OrthoDB" id="6846267at2759"/>
<dbReference type="InterPro" id="IPR002018">
    <property type="entry name" value="CarbesteraseB"/>
</dbReference>
<dbReference type="PANTHER" id="PTHR43142">
    <property type="entry name" value="CARBOXYLIC ESTER HYDROLASE"/>
    <property type="match status" value="1"/>
</dbReference>
<dbReference type="Gene3D" id="3.40.50.1820">
    <property type="entry name" value="alpha/beta hydrolase"/>
    <property type="match status" value="1"/>
</dbReference>
<reference evidence="3" key="1">
    <citation type="journal article" date="2012" name="PLoS Genet.">
        <title>The genomes of the fungal plant pathogens Cladosporium fulvum and Dothistroma septosporum reveal adaptation to different hosts and lifestyles but also signatures of common ancestry.</title>
        <authorList>
            <person name="de Wit P.J.G.M."/>
            <person name="van der Burgt A."/>
            <person name="Oekmen B."/>
            <person name="Stergiopoulos I."/>
            <person name="Abd-Elsalam K.A."/>
            <person name="Aerts A.L."/>
            <person name="Bahkali A.H."/>
            <person name="Beenen H.G."/>
            <person name="Chettri P."/>
            <person name="Cox M.P."/>
            <person name="Datema E."/>
            <person name="de Vries R.P."/>
            <person name="Dhillon B."/>
            <person name="Ganley A.R."/>
            <person name="Griffiths S.A."/>
            <person name="Guo Y."/>
            <person name="Hamelin R.C."/>
            <person name="Henrissat B."/>
            <person name="Kabir M.S."/>
            <person name="Jashni M.K."/>
            <person name="Kema G."/>
            <person name="Klaubauf S."/>
            <person name="Lapidus A."/>
            <person name="Levasseur A."/>
            <person name="Lindquist E."/>
            <person name="Mehrabi R."/>
            <person name="Ohm R.A."/>
            <person name="Owen T.J."/>
            <person name="Salamov A."/>
            <person name="Schwelm A."/>
            <person name="Schijlen E."/>
            <person name="Sun H."/>
            <person name="van den Burg H.A."/>
            <person name="van Ham R.C.H.J."/>
            <person name="Zhang S."/>
            <person name="Goodwin S.B."/>
            <person name="Grigoriev I.V."/>
            <person name="Collemare J."/>
            <person name="Bradshaw R.E."/>
        </authorList>
    </citation>
    <scope>NUCLEOTIDE SEQUENCE [LARGE SCALE GENOMIC DNA]</scope>
    <source>
        <strain evidence="3">NZE10 / CBS 128990</strain>
    </source>
</reference>
<organism evidence="2 3">
    <name type="scientific">Dothistroma septosporum (strain NZE10 / CBS 128990)</name>
    <name type="common">Red band needle blight fungus</name>
    <name type="synonym">Mycosphaerella pini</name>
    <dbReference type="NCBI Taxonomy" id="675120"/>
    <lineage>
        <taxon>Eukaryota</taxon>
        <taxon>Fungi</taxon>
        <taxon>Dikarya</taxon>
        <taxon>Ascomycota</taxon>
        <taxon>Pezizomycotina</taxon>
        <taxon>Dothideomycetes</taxon>
        <taxon>Dothideomycetidae</taxon>
        <taxon>Mycosphaerellales</taxon>
        <taxon>Mycosphaerellaceae</taxon>
        <taxon>Dothistroma</taxon>
    </lineage>
</organism>
<name>N1PIU6_DOTSN</name>